<evidence type="ECO:0000313" key="4">
    <source>
        <dbReference type="EMBL" id="MTV54251.1"/>
    </source>
</evidence>
<dbReference type="Gene3D" id="1.20.1600.10">
    <property type="entry name" value="Outer membrane efflux proteins (OEP)"/>
    <property type="match status" value="1"/>
</dbReference>
<dbReference type="InterPro" id="IPR010131">
    <property type="entry name" value="MdtP/NodT-like"/>
</dbReference>
<evidence type="ECO:0000313" key="3">
    <source>
        <dbReference type="EMBL" id="GGB82871.1"/>
    </source>
</evidence>
<keyword evidence="2" id="KW-0564">Palmitate</keyword>
<keyword evidence="2" id="KW-0472">Membrane</keyword>
<comment type="similarity">
    <text evidence="1 2">Belongs to the outer membrane factor (OMF) (TC 1.B.17) family.</text>
</comment>
<reference evidence="3" key="1">
    <citation type="journal article" date="2014" name="Int. J. Syst. Evol. Microbiol.">
        <title>Complete genome of a new Firmicutes species belonging to the dominant human colonic microbiota ('Ruminococcus bicirculans') reveals two chromosomes and a selective capacity to utilize plant glucans.</title>
        <authorList>
            <consortium name="NISC Comparative Sequencing Program"/>
            <person name="Wegmann U."/>
            <person name="Louis P."/>
            <person name="Goesmann A."/>
            <person name="Henrissat B."/>
            <person name="Duncan S.H."/>
            <person name="Flint H.J."/>
        </authorList>
    </citation>
    <scope>NUCLEOTIDE SEQUENCE</scope>
    <source>
        <strain evidence="3">CGMCC 1.15931</strain>
    </source>
</reference>
<name>A0A6I3SY32_9BURK</name>
<sequence length="468" mass="49260">MNNKKISFPRVRLGAIAFAALLLTGCAIGPKYEVPATVAPAQFKEAQGWVAAAPADALERGPWWTLFGDATLNELAGAIDIDNQNVAAAAASYAQARAVVAEQRASLFPVVSLSGSGNRSGGGNARAANDYRVSIGGSWEPDIWGSLRAGVTGAQASAQASAAELASARLSAQGELVANYIGLRQADAQLALLATTVEGYQRVQQITQNRFDAGITARSDLLQAQTQLASAQADRLTVVRQRAVYEHAIAILLGKAPADFSLAPAPWTLAVPDVPLGVPSTLLQRRPDIAAFERRVAVANEQIGIARAAYFPSLNLSASYGYGASQAGGLFNASNNLWSLGVSAAQAIFNAGAISARVEQTRAARDVTIAQYRQTVLNAFADVEDQLAATRALAQQQDLRRAASEAADQVEQQMINRYRAGQVGYSEVVTAQVTALNARRALVQVQADRQTTAVALIQALGGGWHTPE</sequence>
<dbReference type="OrthoDB" id="9770517at2"/>
<evidence type="ECO:0000256" key="1">
    <source>
        <dbReference type="ARBA" id="ARBA00007613"/>
    </source>
</evidence>
<evidence type="ECO:0000313" key="6">
    <source>
        <dbReference type="Proteomes" id="UP000622638"/>
    </source>
</evidence>
<accession>A0A6I3SY32</accession>
<dbReference type="EMBL" id="WNKZ01000046">
    <property type="protein sequence ID" value="MTV54251.1"/>
    <property type="molecule type" value="Genomic_DNA"/>
</dbReference>
<dbReference type="Gene3D" id="2.20.200.10">
    <property type="entry name" value="Outer membrane efflux proteins (OEP)"/>
    <property type="match status" value="1"/>
</dbReference>
<dbReference type="PROSITE" id="PS51257">
    <property type="entry name" value="PROKAR_LIPOPROTEIN"/>
    <property type="match status" value="1"/>
</dbReference>
<dbReference type="PANTHER" id="PTHR30203:SF33">
    <property type="entry name" value="BLR4455 PROTEIN"/>
    <property type="match status" value="1"/>
</dbReference>
<reference evidence="4 5" key="3">
    <citation type="submission" date="2019-11" db="EMBL/GenBank/DDBJ databases">
        <title>Type strains purchased from KCTC, JCM and DSMZ.</title>
        <authorList>
            <person name="Lu H."/>
        </authorList>
    </citation>
    <scope>NUCLEOTIDE SEQUENCE [LARGE SCALE GENOMIC DNA]</scope>
    <source>
        <strain evidence="4 5">KCTC 52429</strain>
    </source>
</reference>
<dbReference type="EMBL" id="BMKG01000001">
    <property type="protein sequence ID" value="GGB82871.1"/>
    <property type="molecule type" value="Genomic_DNA"/>
</dbReference>
<keyword evidence="2" id="KW-1134">Transmembrane beta strand</keyword>
<dbReference type="Proteomes" id="UP000622638">
    <property type="component" value="Unassembled WGS sequence"/>
</dbReference>
<dbReference type="InterPro" id="IPR003423">
    <property type="entry name" value="OMP_efflux"/>
</dbReference>
<reference evidence="3" key="4">
    <citation type="submission" date="2024-05" db="EMBL/GenBank/DDBJ databases">
        <authorList>
            <person name="Sun Q."/>
            <person name="Zhou Y."/>
        </authorList>
    </citation>
    <scope>NUCLEOTIDE SEQUENCE</scope>
    <source>
        <strain evidence="3">CGMCC 1.15931</strain>
    </source>
</reference>
<dbReference type="Pfam" id="PF02321">
    <property type="entry name" value="OEP"/>
    <property type="match status" value="2"/>
</dbReference>
<reference evidence="6" key="2">
    <citation type="journal article" date="2019" name="Int. J. Syst. Evol. Microbiol.">
        <title>The Global Catalogue of Microorganisms (GCM) 10K type strain sequencing project: providing services to taxonomists for standard genome sequencing and annotation.</title>
        <authorList>
            <consortium name="The Broad Institute Genomics Platform"/>
            <consortium name="The Broad Institute Genome Sequencing Center for Infectious Disease"/>
            <person name="Wu L."/>
            <person name="Ma J."/>
        </authorList>
    </citation>
    <scope>NUCLEOTIDE SEQUENCE [LARGE SCALE GENOMIC DNA]</scope>
    <source>
        <strain evidence="6">CGMCC 1.15931</strain>
    </source>
</reference>
<keyword evidence="2" id="KW-0812">Transmembrane</keyword>
<dbReference type="AlphaFoldDB" id="A0A6I3SY32"/>
<gene>
    <name evidence="3" type="ORF">GCM10011572_01000</name>
    <name evidence="4" type="ORF">GM672_16080</name>
</gene>
<keyword evidence="2" id="KW-0449">Lipoprotein</keyword>
<keyword evidence="6" id="KW-1185">Reference proteome</keyword>
<comment type="subcellular location">
    <subcellularLocation>
        <location evidence="2">Cell membrane</location>
        <topology evidence="2">Lipid-anchor</topology>
    </subcellularLocation>
</comment>
<evidence type="ECO:0000313" key="5">
    <source>
        <dbReference type="Proteomes" id="UP000430634"/>
    </source>
</evidence>
<organism evidence="4 5">
    <name type="scientific">Pseudoduganella buxea</name>
    <dbReference type="NCBI Taxonomy" id="1949069"/>
    <lineage>
        <taxon>Bacteria</taxon>
        <taxon>Pseudomonadati</taxon>
        <taxon>Pseudomonadota</taxon>
        <taxon>Betaproteobacteria</taxon>
        <taxon>Burkholderiales</taxon>
        <taxon>Oxalobacteraceae</taxon>
        <taxon>Telluria group</taxon>
        <taxon>Pseudoduganella</taxon>
    </lineage>
</organism>
<dbReference type="NCBIfam" id="TIGR01845">
    <property type="entry name" value="outer_NodT"/>
    <property type="match status" value="1"/>
</dbReference>
<proteinExistence type="inferred from homology"/>
<dbReference type="PANTHER" id="PTHR30203">
    <property type="entry name" value="OUTER MEMBRANE CATION EFFLUX PROTEIN"/>
    <property type="match status" value="1"/>
</dbReference>
<dbReference type="GO" id="GO:0005886">
    <property type="term" value="C:plasma membrane"/>
    <property type="evidence" value="ECO:0007669"/>
    <property type="project" value="UniProtKB-SubCell"/>
</dbReference>
<dbReference type="SUPFAM" id="SSF56954">
    <property type="entry name" value="Outer membrane efflux proteins (OEP)"/>
    <property type="match status" value="1"/>
</dbReference>
<dbReference type="Proteomes" id="UP000430634">
    <property type="component" value="Unassembled WGS sequence"/>
</dbReference>
<protein>
    <submittedName>
        <fullName evidence="4">Efflux transporter outer membrane subunit</fullName>
    </submittedName>
    <submittedName>
        <fullName evidence="3">RND transporter</fullName>
    </submittedName>
</protein>
<dbReference type="RefSeq" id="WP_155471548.1">
    <property type="nucleotide sequence ID" value="NZ_BMKG01000001.1"/>
</dbReference>
<dbReference type="GO" id="GO:0015562">
    <property type="term" value="F:efflux transmembrane transporter activity"/>
    <property type="evidence" value="ECO:0007669"/>
    <property type="project" value="InterPro"/>
</dbReference>
<evidence type="ECO:0000256" key="2">
    <source>
        <dbReference type="RuleBase" id="RU362097"/>
    </source>
</evidence>
<comment type="caution">
    <text evidence="4">The sequence shown here is derived from an EMBL/GenBank/DDBJ whole genome shotgun (WGS) entry which is preliminary data.</text>
</comment>